<dbReference type="Proteomes" id="UP000036987">
    <property type="component" value="Unassembled WGS sequence"/>
</dbReference>
<accession>A0A0K9PX33</accession>
<dbReference type="STRING" id="29655.A0A0K9PX33"/>
<proteinExistence type="predicted"/>
<dbReference type="OMA" id="MDKRFAC"/>
<dbReference type="SUPFAM" id="SSF52047">
    <property type="entry name" value="RNI-like"/>
    <property type="match status" value="1"/>
</dbReference>
<comment type="caution">
    <text evidence="1">The sequence shown here is derived from an EMBL/GenBank/DDBJ whole genome shotgun (WGS) entry which is preliminary data.</text>
</comment>
<dbReference type="EMBL" id="LFYR01000620">
    <property type="protein sequence ID" value="KMZ72780.1"/>
    <property type="molecule type" value="Genomic_DNA"/>
</dbReference>
<evidence type="ECO:0000313" key="2">
    <source>
        <dbReference type="Proteomes" id="UP000036987"/>
    </source>
</evidence>
<sequence>MDIHLTTGAVPSLTSLCVNTIKKAIFSGYEDLHNILELPSNLLDCLVSQLSPFALEKLTITEFHCHKNGFLNNSKAGKKRKRCIDLNEAWKTLFMSRWPDRGKKSKKHAFGWNTDGRELCESDDWQQLYWEQHLQMCLDDASETVMLPIFKGYIGEVIVSDAIIESIGCKDDISFKIPDHKKLSYHCKNFGHYARNLRLHNVLCVFETCELLRSSNLQDLLFCNIRSKSHVEGVCHIIKQNRDTILSLSFSYCNLPTTALDNICTSISKEGTGHVIQRLSFMSSSIFGNNSVPASLSGFLSFLTYERSLFSIKFCETRMGSVPAKLIFDALRHSSSGLSTLEISDNNISGWLTEDLGSKFLSYGLDTSLKSLHVLNLRGNNLDMNDANDLKSALVHMPKLSSLDIGDNPLEDEGIRNLLPYFSESLLTTVKVDNCDLSGNGVAQLLIALSGSNQQLNCLSIAENNLGRCIALPLSKFLKASSIRDLNIEDIGLDSLGFQDLEENLPKISKLCCLNISKNRGGISAAQFISKVLSYAPELCSVKAGYNLMPLKSVEVLCDALEHFKGKLRELDLTGNRHLCQLSHETSQITNFCFQGTPIVILPLVPSSAEPYDDEP</sequence>
<name>A0A0K9PX33_ZOSMR</name>
<dbReference type="InterPro" id="IPR032675">
    <property type="entry name" value="LRR_dom_sf"/>
</dbReference>
<protein>
    <submittedName>
        <fullName evidence="1">Uncharacterized protein</fullName>
    </submittedName>
</protein>
<gene>
    <name evidence="1" type="ORF">ZOSMA_15G01190</name>
</gene>
<dbReference type="OrthoDB" id="120976at2759"/>
<dbReference type="AlphaFoldDB" id="A0A0K9PX33"/>
<dbReference type="Gene3D" id="3.80.10.10">
    <property type="entry name" value="Ribonuclease Inhibitor"/>
    <property type="match status" value="1"/>
</dbReference>
<organism evidence="1 2">
    <name type="scientific">Zostera marina</name>
    <name type="common">Eelgrass</name>
    <dbReference type="NCBI Taxonomy" id="29655"/>
    <lineage>
        <taxon>Eukaryota</taxon>
        <taxon>Viridiplantae</taxon>
        <taxon>Streptophyta</taxon>
        <taxon>Embryophyta</taxon>
        <taxon>Tracheophyta</taxon>
        <taxon>Spermatophyta</taxon>
        <taxon>Magnoliopsida</taxon>
        <taxon>Liliopsida</taxon>
        <taxon>Zosteraceae</taxon>
        <taxon>Zostera</taxon>
    </lineage>
</organism>
<dbReference type="PANTHER" id="PTHR47818:SF2">
    <property type="entry name" value="F-BOX DOMAIN-CONTAINING PROTEIN"/>
    <property type="match status" value="1"/>
</dbReference>
<evidence type="ECO:0000313" key="1">
    <source>
        <dbReference type="EMBL" id="KMZ72780.1"/>
    </source>
</evidence>
<reference evidence="2" key="1">
    <citation type="journal article" date="2016" name="Nature">
        <title>The genome of the seagrass Zostera marina reveals angiosperm adaptation to the sea.</title>
        <authorList>
            <person name="Olsen J.L."/>
            <person name="Rouze P."/>
            <person name="Verhelst B."/>
            <person name="Lin Y.-C."/>
            <person name="Bayer T."/>
            <person name="Collen J."/>
            <person name="Dattolo E."/>
            <person name="De Paoli E."/>
            <person name="Dittami S."/>
            <person name="Maumus F."/>
            <person name="Michel G."/>
            <person name="Kersting A."/>
            <person name="Lauritano C."/>
            <person name="Lohaus R."/>
            <person name="Toepel M."/>
            <person name="Tonon T."/>
            <person name="Vanneste K."/>
            <person name="Amirebrahimi M."/>
            <person name="Brakel J."/>
            <person name="Bostroem C."/>
            <person name="Chovatia M."/>
            <person name="Grimwood J."/>
            <person name="Jenkins J.W."/>
            <person name="Jueterbock A."/>
            <person name="Mraz A."/>
            <person name="Stam W.T."/>
            <person name="Tice H."/>
            <person name="Bornberg-Bauer E."/>
            <person name="Green P.J."/>
            <person name="Pearson G.A."/>
            <person name="Procaccini G."/>
            <person name="Duarte C.M."/>
            <person name="Schmutz J."/>
            <person name="Reusch T.B.H."/>
            <person name="Van de Peer Y."/>
        </authorList>
    </citation>
    <scope>NUCLEOTIDE SEQUENCE [LARGE SCALE GENOMIC DNA]</scope>
    <source>
        <strain evidence="2">cv. Finnish</strain>
    </source>
</reference>
<keyword evidence="2" id="KW-1185">Reference proteome</keyword>
<dbReference type="SMART" id="SM00368">
    <property type="entry name" value="LRR_RI"/>
    <property type="match status" value="3"/>
</dbReference>
<dbReference type="PANTHER" id="PTHR47818">
    <property type="entry name" value="RNI-LIKE SUPERFAMILY PROTEIN"/>
    <property type="match status" value="1"/>
</dbReference>